<accession>A0A5C8Z6W0</accession>
<dbReference type="GO" id="GO:0007165">
    <property type="term" value="P:signal transduction"/>
    <property type="evidence" value="ECO:0007669"/>
    <property type="project" value="UniProtKB-KW"/>
</dbReference>
<feature type="transmembrane region" description="Helical" evidence="12">
    <location>
        <begin position="284"/>
        <end position="304"/>
    </location>
</feature>
<feature type="domain" description="T-SNARE coiled-coil homology" evidence="14">
    <location>
        <begin position="559"/>
        <end position="613"/>
    </location>
</feature>
<dbReference type="AlphaFoldDB" id="A0A5C8Z6W0"/>
<dbReference type="SMART" id="SM00283">
    <property type="entry name" value="MA"/>
    <property type="match status" value="1"/>
</dbReference>
<comment type="subcellular location">
    <subcellularLocation>
        <location evidence="1">Cell inner membrane</location>
        <topology evidence="1">Multi-pass membrane protein</topology>
    </subcellularLocation>
</comment>
<dbReference type="Pfam" id="PF00672">
    <property type="entry name" value="HAMP"/>
    <property type="match status" value="1"/>
</dbReference>
<evidence type="ECO:0000256" key="7">
    <source>
        <dbReference type="ARBA" id="ARBA00022989"/>
    </source>
</evidence>
<keyword evidence="17" id="KW-1185">Reference proteome</keyword>
<dbReference type="InterPro" id="IPR003660">
    <property type="entry name" value="HAMP_dom"/>
</dbReference>
<evidence type="ECO:0000256" key="12">
    <source>
        <dbReference type="SAM" id="Phobius"/>
    </source>
</evidence>
<dbReference type="RefSeq" id="WP_147712676.1">
    <property type="nucleotide sequence ID" value="NZ_VKAD01000001.1"/>
</dbReference>
<keyword evidence="3" id="KW-0488">Methylation</keyword>
<dbReference type="Pfam" id="PF17201">
    <property type="entry name" value="Cache_3-Cache_2"/>
    <property type="match status" value="1"/>
</dbReference>
<reference evidence="16 17" key="1">
    <citation type="submission" date="2019-07" db="EMBL/GenBank/DDBJ databases">
        <title>Reinekea sp. strain SSH23 genome sequencing and assembly.</title>
        <authorList>
            <person name="Kim I."/>
        </authorList>
    </citation>
    <scope>NUCLEOTIDE SEQUENCE [LARGE SCALE GENOMIC DNA]</scope>
    <source>
        <strain evidence="16 17">SSH23</strain>
    </source>
</reference>
<comment type="caution">
    <text evidence="16">The sequence shown here is derived from an EMBL/GenBank/DDBJ whole genome shotgun (WGS) entry which is preliminary data.</text>
</comment>
<evidence type="ECO:0000256" key="3">
    <source>
        <dbReference type="ARBA" id="ARBA00022481"/>
    </source>
</evidence>
<organism evidence="16 17">
    <name type="scientific">Reinekea thalattae</name>
    <dbReference type="NCBI Taxonomy" id="2593301"/>
    <lineage>
        <taxon>Bacteria</taxon>
        <taxon>Pseudomonadati</taxon>
        <taxon>Pseudomonadota</taxon>
        <taxon>Gammaproteobacteria</taxon>
        <taxon>Oceanospirillales</taxon>
        <taxon>Saccharospirillaceae</taxon>
        <taxon>Reinekea</taxon>
    </lineage>
</organism>
<keyword evidence="8 12" id="KW-0472">Membrane</keyword>
<evidence type="ECO:0000256" key="2">
    <source>
        <dbReference type="ARBA" id="ARBA00022475"/>
    </source>
</evidence>
<evidence type="ECO:0000256" key="10">
    <source>
        <dbReference type="ARBA" id="ARBA00029447"/>
    </source>
</evidence>
<dbReference type="OrthoDB" id="2489132at2"/>
<dbReference type="FunFam" id="1.10.287.950:FF:000001">
    <property type="entry name" value="Methyl-accepting chemotaxis sensory transducer"/>
    <property type="match status" value="1"/>
</dbReference>
<dbReference type="CDD" id="cd06225">
    <property type="entry name" value="HAMP"/>
    <property type="match status" value="1"/>
</dbReference>
<dbReference type="Pfam" id="PF00015">
    <property type="entry name" value="MCPsignal"/>
    <property type="match status" value="1"/>
</dbReference>
<dbReference type="CDD" id="cd12912">
    <property type="entry name" value="PDC2_MCP_like"/>
    <property type="match status" value="1"/>
</dbReference>
<dbReference type="EMBL" id="VKAD01000001">
    <property type="protein sequence ID" value="TXR53367.1"/>
    <property type="molecule type" value="Genomic_DNA"/>
</dbReference>
<dbReference type="PANTHER" id="PTHR32089:SF39">
    <property type="entry name" value="METHYL-ACCEPTING CHEMOTAXIS PROTEIN HLYB"/>
    <property type="match status" value="1"/>
</dbReference>
<evidence type="ECO:0000256" key="9">
    <source>
        <dbReference type="ARBA" id="ARBA00023224"/>
    </source>
</evidence>
<gene>
    <name evidence="16" type="ORF">FME95_02000</name>
</gene>
<evidence type="ECO:0000256" key="4">
    <source>
        <dbReference type="ARBA" id="ARBA00022500"/>
    </source>
</evidence>
<evidence type="ECO:0000256" key="8">
    <source>
        <dbReference type="ARBA" id="ARBA00023136"/>
    </source>
</evidence>
<dbReference type="SUPFAM" id="SSF58104">
    <property type="entry name" value="Methyl-accepting chemotaxis protein (MCP) signaling domain"/>
    <property type="match status" value="1"/>
</dbReference>
<dbReference type="PANTHER" id="PTHR32089">
    <property type="entry name" value="METHYL-ACCEPTING CHEMOTAXIS PROTEIN MCPB"/>
    <property type="match status" value="1"/>
</dbReference>
<evidence type="ECO:0000259" key="15">
    <source>
        <dbReference type="PROSITE" id="PS50885"/>
    </source>
</evidence>
<dbReference type="GO" id="GO:0006935">
    <property type="term" value="P:chemotaxis"/>
    <property type="evidence" value="ECO:0007669"/>
    <property type="project" value="UniProtKB-KW"/>
</dbReference>
<keyword evidence="6 12" id="KW-0812">Transmembrane</keyword>
<evidence type="ECO:0000313" key="16">
    <source>
        <dbReference type="EMBL" id="TXR53367.1"/>
    </source>
</evidence>
<keyword evidence="7 12" id="KW-1133">Transmembrane helix</keyword>
<feature type="domain" description="Methyl-accepting transducer" evidence="13">
    <location>
        <begin position="364"/>
        <end position="600"/>
    </location>
</feature>
<evidence type="ECO:0000256" key="1">
    <source>
        <dbReference type="ARBA" id="ARBA00004429"/>
    </source>
</evidence>
<evidence type="ECO:0000259" key="14">
    <source>
        <dbReference type="PROSITE" id="PS50192"/>
    </source>
</evidence>
<dbReference type="SMART" id="SM00304">
    <property type="entry name" value="HAMP"/>
    <property type="match status" value="1"/>
</dbReference>
<evidence type="ECO:0000313" key="17">
    <source>
        <dbReference type="Proteomes" id="UP000321764"/>
    </source>
</evidence>
<keyword evidence="2" id="KW-1003">Cell membrane</keyword>
<dbReference type="Proteomes" id="UP000321764">
    <property type="component" value="Unassembled WGS sequence"/>
</dbReference>
<comment type="similarity">
    <text evidence="10">Belongs to the methyl-accepting chemotaxis (MCP) protein family.</text>
</comment>
<dbReference type="PROSITE" id="PS50885">
    <property type="entry name" value="HAMP"/>
    <property type="match status" value="1"/>
</dbReference>
<evidence type="ECO:0000256" key="11">
    <source>
        <dbReference type="PROSITE-ProRule" id="PRU00284"/>
    </source>
</evidence>
<dbReference type="InterPro" id="IPR033462">
    <property type="entry name" value="Cache_3-Cache_2"/>
</dbReference>
<evidence type="ECO:0000256" key="5">
    <source>
        <dbReference type="ARBA" id="ARBA00022519"/>
    </source>
</evidence>
<feature type="domain" description="HAMP" evidence="15">
    <location>
        <begin position="305"/>
        <end position="359"/>
    </location>
</feature>
<dbReference type="Gene3D" id="1.10.287.950">
    <property type="entry name" value="Methyl-accepting chemotaxis protein"/>
    <property type="match status" value="1"/>
</dbReference>
<name>A0A5C8Z6W0_9GAMM</name>
<protein>
    <submittedName>
        <fullName evidence="16">Methyl-accepting chemotaxis protein</fullName>
    </submittedName>
</protein>
<evidence type="ECO:0000259" key="13">
    <source>
        <dbReference type="PROSITE" id="PS50111"/>
    </source>
</evidence>
<dbReference type="PROSITE" id="PS50111">
    <property type="entry name" value="CHEMOTAXIS_TRANSDUC_2"/>
    <property type="match status" value="1"/>
</dbReference>
<dbReference type="PROSITE" id="PS50192">
    <property type="entry name" value="T_SNARE"/>
    <property type="match status" value="1"/>
</dbReference>
<dbReference type="Gene3D" id="3.30.450.20">
    <property type="entry name" value="PAS domain"/>
    <property type="match status" value="1"/>
</dbReference>
<sequence>MAFLSKFSIKTQITVSLFLSIFASTAVLVEISTGKTQELLAERLESSDFPNLVQRARNLIDGEIGEMHVITHALATNPFIVSWSENGANAEQETELVAYLKQVATTNQLSNASFVDRQTNNYWNQDGFLRQLQNDNFDGWFFAYKASGQARSASTYTYEDGSIDVFVNYQQLDGRGASGVSKSFGDVVDVLNTIEIEESGFLFLVDKDGLVKVHKDMSLVGERHLDQLFDNMDTSQLLKNRDFAFASNKSMIIATSYIESLDWYVVAQVPRSELYSAINEARNYMFIALALCLLVFVGIAAFLVRKLFAPLDDMAASFERLGQGEGDLSSRLDTNKSEEIARLAMGFNSFVDKIRAVVLQVSETSDAVRHAAEGTRTDAENLRQVADQQRDRSLQVNTAVNEMGNTITDVANNASVAAQSANQANELSKEISEKVAESESIVSVMAQDMDAVSGSISSLAEKSRSIASVLEVIQGVSEQTNLLALNAAIEAARAGEHGRGFAVVADEVRSLAQRTSASAEEIGQIIAQLQGGADESVTAVERGIHQVEKNVESSKMIRESLSKIVKNIQNLSDLNTQVATATEEQSAVVKEINEHVVNISDSTDKNVDAAESVNQSSHQLKDLSDNLAELVSRFKV</sequence>
<keyword evidence="4" id="KW-0145">Chemotaxis</keyword>
<dbReference type="InterPro" id="IPR004089">
    <property type="entry name" value="MCPsignal_dom"/>
</dbReference>
<keyword evidence="5" id="KW-0997">Cell inner membrane</keyword>
<keyword evidence="9 11" id="KW-0807">Transducer</keyword>
<proteinExistence type="inferred from homology"/>
<dbReference type="GO" id="GO:0005886">
    <property type="term" value="C:plasma membrane"/>
    <property type="evidence" value="ECO:0007669"/>
    <property type="project" value="UniProtKB-SubCell"/>
</dbReference>
<dbReference type="CDD" id="cd11386">
    <property type="entry name" value="MCP_signal"/>
    <property type="match status" value="1"/>
</dbReference>
<evidence type="ECO:0000256" key="6">
    <source>
        <dbReference type="ARBA" id="ARBA00022692"/>
    </source>
</evidence>
<dbReference type="InterPro" id="IPR000727">
    <property type="entry name" value="T_SNARE_dom"/>
</dbReference>